<reference evidence="5" key="1">
    <citation type="submission" date="2019-06" db="EMBL/GenBank/DDBJ databases">
        <authorList>
            <person name="Zheng W."/>
        </authorList>
    </citation>
    <scope>NUCLEOTIDE SEQUENCE</scope>
    <source>
        <strain evidence="5">QDHG01</strain>
    </source>
</reference>
<evidence type="ECO:0000313" key="6">
    <source>
        <dbReference type="Proteomes" id="UP000785679"/>
    </source>
</evidence>
<comment type="caution">
    <text evidence="5">The sequence shown here is derived from an EMBL/GenBank/DDBJ whole genome shotgun (WGS) entry which is preliminary data.</text>
</comment>
<comment type="similarity">
    <text evidence="1 4">Belongs to the universal ribosomal protein uL22 family.</text>
</comment>
<dbReference type="EMBL" id="RRYP01012272">
    <property type="protein sequence ID" value="TNV77226.1"/>
    <property type="molecule type" value="Genomic_DNA"/>
</dbReference>
<dbReference type="PANTHER" id="PTHR13501">
    <property type="entry name" value="CHLOROPLAST 50S RIBOSOMAL PROTEIN L22-RELATED"/>
    <property type="match status" value="1"/>
</dbReference>
<evidence type="ECO:0000256" key="1">
    <source>
        <dbReference type="ARBA" id="ARBA00009451"/>
    </source>
</evidence>
<accession>A0A8J8T0N5</accession>
<dbReference type="InterPro" id="IPR036394">
    <property type="entry name" value="Ribosomal_uL22_sf"/>
</dbReference>
<evidence type="ECO:0008006" key="7">
    <source>
        <dbReference type="Google" id="ProtNLM"/>
    </source>
</evidence>
<name>A0A8J8T0N5_HALGN</name>
<keyword evidence="2 4" id="KW-0689">Ribosomal protein</keyword>
<evidence type="ECO:0000313" key="5">
    <source>
        <dbReference type="EMBL" id="TNV77226.1"/>
    </source>
</evidence>
<dbReference type="GO" id="GO:0006412">
    <property type="term" value="P:translation"/>
    <property type="evidence" value="ECO:0007669"/>
    <property type="project" value="InterPro"/>
</dbReference>
<dbReference type="SUPFAM" id="SSF54843">
    <property type="entry name" value="Ribosomal protein L22"/>
    <property type="match status" value="1"/>
</dbReference>
<organism evidence="5 6">
    <name type="scientific">Halteria grandinella</name>
    <dbReference type="NCBI Taxonomy" id="5974"/>
    <lineage>
        <taxon>Eukaryota</taxon>
        <taxon>Sar</taxon>
        <taxon>Alveolata</taxon>
        <taxon>Ciliophora</taxon>
        <taxon>Intramacronucleata</taxon>
        <taxon>Spirotrichea</taxon>
        <taxon>Stichotrichia</taxon>
        <taxon>Sporadotrichida</taxon>
        <taxon>Halteriidae</taxon>
        <taxon>Halteria</taxon>
    </lineage>
</organism>
<keyword evidence="6" id="KW-1185">Reference proteome</keyword>
<sequence length="333" mass="37994">MLTKGLNLLKSTLVPHISKQQALRTMFTHHATMLQHQRQFQPLFFSASLHRSFSSAANQPLQVKVTRNPIATDLQALESTLPTTATKQPELFFPQVLKDAQEPNPTWKARKLNVSYSVYKLNAAAHFVRGKHIYDALTLINNVAKKGGPLIKSVLMAAKVNGVKQGFAEERMWVKEVVLGKKLGPKKIDIKARGKFGMMHAPVSHITVVLEQKSAADFYKMVVSGKTPATVGHVFRKMLYQNDADFERVKALSHMTTSQGRYYRRTQFKRMVQLIQKEYQTQGVQMKTSKIERNVLEKAAAEFLDLRKRNDEGRMLTNRTSRLAHFEKNYKKK</sequence>
<evidence type="ECO:0000256" key="4">
    <source>
        <dbReference type="RuleBase" id="RU004005"/>
    </source>
</evidence>
<dbReference type="GO" id="GO:0003735">
    <property type="term" value="F:structural constituent of ribosome"/>
    <property type="evidence" value="ECO:0007669"/>
    <property type="project" value="InterPro"/>
</dbReference>
<dbReference type="InterPro" id="IPR047867">
    <property type="entry name" value="Ribosomal_uL22_bac/org-type"/>
</dbReference>
<dbReference type="Proteomes" id="UP000785679">
    <property type="component" value="Unassembled WGS sequence"/>
</dbReference>
<dbReference type="AlphaFoldDB" id="A0A8J8T0N5"/>
<dbReference type="InterPro" id="IPR001063">
    <property type="entry name" value="Ribosomal_uL22"/>
</dbReference>
<dbReference type="OrthoDB" id="416470at2759"/>
<gene>
    <name evidence="5" type="ORF">FGO68_gene10473</name>
</gene>
<dbReference type="Pfam" id="PF00237">
    <property type="entry name" value="Ribosomal_L22"/>
    <property type="match status" value="1"/>
</dbReference>
<keyword evidence="3 4" id="KW-0687">Ribonucleoprotein</keyword>
<dbReference type="PANTHER" id="PTHR13501:SF8">
    <property type="entry name" value="LARGE RIBOSOMAL SUBUNIT PROTEIN UL22M"/>
    <property type="match status" value="1"/>
</dbReference>
<evidence type="ECO:0000256" key="2">
    <source>
        <dbReference type="ARBA" id="ARBA00022980"/>
    </source>
</evidence>
<protein>
    <recommendedName>
        <fullName evidence="7">50S ribosomal protein L22, chloroplastic</fullName>
    </recommendedName>
</protein>
<dbReference type="GO" id="GO:0005762">
    <property type="term" value="C:mitochondrial large ribosomal subunit"/>
    <property type="evidence" value="ECO:0007669"/>
    <property type="project" value="TreeGrafter"/>
</dbReference>
<proteinExistence type="inferred from homology"/>
<evidence type="ECO:0000256" key="3">
    <source>
        <dbReference type="ARBA" id="ARBA00023274"/>
    </source>
</evidence>
<dbReference type="Gene3D" id="3.90.470.10">
    <property type="entry name" value="Ribosomal protein L22/L17"/>
    <property type="match status" value="1"/>
</dbReference>